<feature type="non-terminal residue" evidence="1">
    <location>
        <position position="1"/>
    </location>
</feature>
<dbReference type="Proteomes" id="UP000269721">
    <property type="component" value="Unassembled WGS sequence"/>
</dbReference>
<evidence type="ECO:0000313" key="1">
    <source>
        <dbReference type="EMBL" id="RKO83590.1"/>
    </source>
</evidence>
<gene>
    <name evidence="1" type="ORF">BDK51DRAFT_27774</name>
</gene>
<accession>A0A4P9VZ21</accession>
<feature type="non-terminal residue" evidence="1">
    <location>
        <position position="435"/>
    </location>
</feature>
<name>A0A4P9VZ21_9FUNG</name>
<dbReference type="EMBL" id="ML001062">
    <property type="protein sequence ID" value="RKO83590.1"/>
    <property type="molecule type" value="Genomic_DNA"/>
</dbReference>
<dbReference type="AlphaFoldDB" id="A0A4P9VZ21"/>
<sequence length="435" mass="51329">ATDERASRRKVEISLEQHRTASLRRAVAQWKRFSWLRMNSRLIAHAHRRAFLARVWEIWRAKCGTLASADSIASRTLLSRSFQAWRQRRQRAKKMQGTFVELKCRVQHSQLSRYFDAWRNKTTKMLFRLTRQFDHSILRLCWLSSNDGQRLLLYEVDLAHGGSRFTNKSFSDPDLPFLSHYSLSTKILNKHIRNLERQADIFRQRKAFKAWNLSVLLRIYRAEAARKGMRRALGTLMISFLYRFVTETLEGSQSHRRSFYHWARCFAAIRDHELAQEQIAASNTRTLGLAFSAWRRVSTSRRDAHRTAFHIRQHVEFKLKRHCVVAWMLARRRAVAMEDLAVAKRKSALLKSMWTAWSKKARIKAKQNQALSILADVVADARRRRILRAWSATASKLKSLHDRQRHIAAKRSIAKEEIVVAAWRLAMRYRDLQRR</sequence>
<protein>
    <recommendedName>
        <fullName evidence="3">Sfi1 spindle body domain-containing protein</fullName>
    </recommendedName>
</protein>
<evidence type="ECO:0000313" key="2">
    <source>
        <dbReference type="Proteomes" id="UP000269721"/>
    </source>
</evidence>
<proteinExistence type="predicted"/>
<reference evidence="2" key="1">
    <citation type="journal article" date="2018" name="Nat. Microbiol.">
        <title>Leveraging single-cell genomics to expand the fungal tree of life.</title>
        <authorList>
            <person name="Ahrendt S.R."/>
            <person name="Quandt C.A."/>
            <person name="Ciobanu D."/>
            <person name="Clum A."/>
            <person name="Salamov A."/>
            <person name="Andreopoulos B."/>
            <person name="Cheng J.F."/>
            <person name="Woyke T."/>
            <person name="Pelin A."/>
            <person name="Henrissat B."/>
            <person name="Reynolds N.K."/>
            <person name="Benny G.L."/>
            <person name="Smith M.E."/>
            <person name="James T.Y."/>
            <person name="Grigoriev I.V."/>
        </authorList>
    </citation>
    <scope>NUCLEOTIDE SEQUENCE [LARGE SCALE GENOMIC DNA]</scope>
</reference>
<organism evidence="1 2">
    <name type="scientific">Blyttiomyces helicus</name>
    <dbReference type="NCBI Taxonomy" id="388810"/>
    <lineage>
        <taxon>Eukaryota</taxon>
        <taxon>Fungi</taxon>
        <taxon>Fungi incertae sedis</taxon>
        <taxon>Chytridiomycota</taxon>
        <taxon>Chytridiomycota incertae sedis</taxon>
        <taxon>Chytridiomycetes</taxon>
        <taxon>Chytridiomycetes incertae sedis</taxon>
        <taxon>Blyttiomyces</taxon>
    </lineage>
</organism>
<evidence type="ECO:0008006" key="3">
    <source>
        <dbReference type="Google" id="ProtNLM"/>
    </source>
</evidence>
<keyword evidence="2" id="KW-1185">Reference proteome</keyword>